<dbReference type="InterPro" id="IPR041219">
    <property type="entry name" value="Phage_lysozyme2"/>
</dbReference>
<keyword evidence="3" id="KW-1185">Reference proteome</keyword>
<name>A0ABS4CKB5_9ENTE</name>
<reference evidence="2 3" key="1">
    <citation type="submission" date="2020-12" db="EMBL/GenBank/DDBJ databases">
        <title>Vagococcus allomyrinae sp. nov. and Enterococcus lavae sp. nov., isolated from the larvae of Allomyrina dichotoma.</title>
        <authorList>
            <person name="Lee S.D."/>
        </authorList>
    </citation>
    <scope>NUCLEOTIDE SEQUENCE [LARGE SCALE GENOMIC DNA]</scope>
    <source>
        <strain evidence="2 3">BWM-S5</strain>
    </source>
</reference>
<protein>
    <recommendedName>
        <fullName evidence="1">Phage tail lysozyme domain-containing protein</fullName>
    </recommendedName>
</protein>
<proteinExistence type="predicted"/>
<dbReference type="Gene3D" id="1.10.530.10">
    <property type="match status" value="1"/>
</dbReference>
<organism evidence="2 3">
    <name type="scientific">Enterococcus larvae</name>
    <dbReference type="NCBI Taxonomy" id="2794352"/>
    <lineage>
        <taxon>Bacteria</taxon>
        <taxon>Bacillati</taxon>
        <taxon>Bacillota</taxon>
        <taxon>Bacilli</taxon>
        <taxon>Lactobacillales</taxon>
        <taxon>Enterococcaceae</taxon>
        <taxon>Enterococcus</taxon>
    </lineage>
</organism>
<sequence length="227" mass="26243">MATQLETATQIWTYLVNRGWTQESVAAVLGNMQSESGIIADRWESDNVGNMSGGYGLVQWTPATKYIDWAKQNGLVYQDVISQCKRIEWEVENNVQFAHPSMSFRAFTQSTQTPEVLADIFIRYYERPLNPNQPARQTQARYWYNKLKNQITTQKGETTMQCFFKPDGENTVYYFDGKGLTGIVNPDEKNILNTIYKENNGKDMPYISRSDAWFTRLKDVSKRTILK</sequence>
<comment type="caution">
    <text evidence="2">The sequence shown here is derived from an EMBL/GenBank/DDBJ whole genome shotgun (WGS) entry which is preliminary data.</text>
</comment>
<feature type="domain" description="Phage tail lysozyme" evidence="1">
    <location>
        <begin position="6"/>
        <end position="147"/>
    </location>
</feature>
<evidence type="ECO:0000313" key="3">
    <source>
        <dbReference type="Proteomes" id="UP000673375"/>
    </source>
</evidence>
<dbReference type="Pfam" id="PF18013">
    <property type="entry name" value="Phage_lysozyme2"/>
    <property type="match status" value="1"/>
</dbReference>
<dbReference type="Proteomes" id="UP000673375">
    <property type="component" value="Unassembled WGS sequence"/>
</dbReference>
<dbReference type="EMBL" id="JAEDXU010000006">
    <property type="protein sequence ID" value="MBP1047041.1"/>
    <property type="molecule type" value="Genomic_DNA"/>
</dbReference>
<dbReference type="RefSeq" id="WP_209557832.1">
    <property type="nucleotide sequence ID" value="NZ_JAEDXU010000006.1"/>
</dbReference>
<evidence type="ECO:0000259" key="1">
    <source>
        <dbReference type="Pfam" id="PF18013"/>
    </source>
</evidence>
<accession>A0ABS4CKB5</accession>
<evidence type="ECO:0000313" key="2">
    <source>
        <dbReference type="EMBL" id="MBP1047041.1"/>
    </source>
</evidence>
<gene>
    <name evidence="2" type="ORF">I6N96_12240</name>
</gene>